<keyword evidence="2" id="KW-1185">Reference proteome</keyword>
<protein>
    <recommendedName>
        <fullName evidence="3">NlpC/P60 family protein</fullName>
    </recommendedName>
</protein>
<gene>
    <name evidence="1" type="ORF">QT711_05385</name>
</gene>
<evidence type="ECO:0000313" key="1">
    <source>
        <dbReference type="EMBL" id="MDW0112607.1"/>
    </source>
</evidence>
<comment type="caution">
    <text evidence="1">The sequence shown here is derived from an EMBL/GenBank/DDBJ whole genome shotgun (WGS) entry which is preliminary data.</text>
</comment>
<dbReference type="RefSeq" id="WP_317942492.1">
    <property type="nucleotide sequence ID" value="NZ_JAUBDI010000003.1"/>
</dbReference>
<proteinExistence type="predicted"/>
<evidence type="ECO:0000313" key="2">
    <source>
        <dbReference type="Proteomes" id="UP001282284"/>
    </source>
</evidence>
<accession>A0ABU4G8A3</accession>
<dbReference type="Proteomes" id="UP001282284">
    <property type="component" value="Unassembled WGS sequence"/>
</dbReference>
<evidence type="ECO:0008006" key="3">
    <source>
        <dbReference type="Google" id="ProtNLM"/>
    </source>
</evidence>
<sequence length="98" mass="11720">MEEWIIHEWVHPETFALHLQRSAFVKTEDRFIGGDVVVWVNDEDVIQHAAYCIDGVLFFNKSGQIFTNPWKIVDWSDLEEDWKRYTSIVYRKHLPCHS</sequence>
<dbReference type="EMBL" id="JAUBDI010000003">
    <property type="protein sequence ID" value="MDW0112607.1"/>
    <property type="molecule type" value="Genomic_DNA"/>
</dbReference>
<name>A0ABU4G8A3_9BACL</name>
<reference evidence="1 2" key="1">
    <citation type="submission" date="2023-06" db="EMBL/GenBank/DDBJ databases">
        <title>Sporosarcina sp. nov., isolated from Korean traditional fermented seafood 'Jeotgal'.</title>
        <authorList>
            <person name="Yang A.I."/>
            <person name="Shin N.-R."/>
        </authorList>
    </citation>
    <scope>NUCLEOTIDE SEQUENCE [LARGE SCALE GENOMIC DNA]</scope>
    <source>
        <strain evidence="1 2">KCTC13119</strain>
    </source>
</reference>
<organism evidence="1 2">
    <name type="scientific">Sporosarcina saromensis</name>
    <dbReference type="NCBI Taxonomy" id="359365"/>
    <lineage>
        <taxon>Bacteria</taxon>
        <taxon>Bacillati</taxon>
        <taxon>Bacillota</taxon>
        <taxon>Bacilli</taxon>
        <taxon>Bacillales</taxon>
        <taxon>Caryophanaceae</taxon>
        <taxon>Sporosarcina</taxon>
    </lineage>
</organism>